<proteinExistence type="predicted"/>
<evidence type="ECO:0000313" key="2">
    <source>
        <dbReference type="EMBL" id="CAK89720.1"/>
    </source>
</evidence>
<sequence>MDSNNISQYHIKFVLLDTSLVSTTTFFTYDDQWLAANLFFLDFFLPIRNTLMLLFLD</sequence>
<gene>
    <name evidence="2" type="ORF">GSPATT00022893001</name>
</gene>
<keyword evidence="3" id="KW-1185">Reference proteome</keyword>
<keyword evidence="1" id="KW-0472">Membrane</keyword>
<dbReference type="Proteomes" id="UP000000600">
    <property type="component" value="Unassembled WGS sequence"/>
</dbReference>
<accession>A0E353</accession>
<organism evidence="2 3">
    <name type="scientific">Paramecium tetraurelia</name>
    <dbReference type="NCBI Taxonomy" id="5888"/>
    <lineage>
        <taxon>Eukaryota</taxon>
        <taxon>Sar</taxon>
        <taxon>Alveolata</taxon>
        <taxon>Ciliophora</taxon>
        <taxon>Intramacronucleata</taxon>
        <taxon>Oligohymenophorea</taxon>
        <taxon>Peniculida</taxon>
        <taxon>Parameciidae</taxon>
        <taxon>Paramecium</taxon>
    </lineage>
</organism>
<dbReference type="InParanoid" id="A0E353"/>
<feature type="transmembrane region" description="Helical" evidence="1">
    <location>
        <begin position="33"/>
        <end position="56"/>
    </location>
</feature>
<dbReference type="KEGG" id="ptm:GSPATT00022893001"/>
<keyword evidence="1" id="KW-1133">Transmembrane helix</keyword>
<dbReference type="EMBL" id="CT868656">
    <property type="protein sequence ID" value="CAK89720.1"/>
    <property type="molecule type" value="Genomic_DNA"/>
</dbReference>
<reference evidence="2 3" key="1">
    <citation type="journal article" date="2006" name="Nature">
        <title>Global trends of whole-genome duplications revealed by the ciliate Paramecium tetraurelia.</title>
        <authorList>
            <consortium name="Genoscope"/>
            <person name="Aury J.-M."/>
            <person name="Jaillon O."/>
            <person name="Duret L."/>
            <person name="Noel B."/>
            <person name="Jubin C."/>
            <person name="Porcel B.M."/>
            <person name="Segurens B."/>
            <person name="Daubin V."/>
            <person name="Anthouard V."/>
            <person name="Aiach N."/>
            <person name="Arnaiz O."/>
            <person name="Billaut A."/>
            <person name="Beisson J."/>
            <person name="Blanc I."/>
            <person name="Bouhouche K."/>
            <person name="Camara F."/>
            <person name="Duharcourt S."/>
            <person name="Guigo R."/>
            <person name="Gogendeau D."/>
            <person name="Katinka M."/>
            <person name="Keller A.-M."/>
            <person name="Kissmehl R."/>
            <person name="Klotz C."/>
            <person name="Koll F."/>
            <person name="Le Moue A."/>
            <person name="Lepere C."/>
            <person name="Malinsky S."/>
            <person name="Nowacki M."/>
            <person name="Nowak J.K."/>
            <person name="Plattner H."/>
            <person name="Poulain J."/>
            <person name="Ruiz F."/>
            <person name="Serrano V."/>
            <person name="Zagulski M."/>
            <person name="Dessen P."/>
            <person name="Betermier M."/>
            <person name="Weissenbach J."/>
            <person name="Scarpelli C."/>
            <person name="Schachter V."/>
            <person name="Sperling L."/>
            <person name="Meyer E."/>
            <person name="Cohen J."/>
            <person name="Wincker P."/>
        </authorList>
    </citation>
    <scope>NUCLEOTIDE SEQUENCE [LARGE SCALE GENOMIC DNA]</scope>
    <source>
        <strain evidence="2 3">Stock d4-2</strain>
    </source>
</reference>
<protein>
    <submittedName>
        <fullName evidence="2">Uncharacterized protein</fullName>
    </submittedName>
</protein>
<keyword evidence="1" id="KW-0812">Transmembrane</keyword>
<evidence type="ECO:0000256" key="1">
    <source>
        <dbReference type="SAM" id="Phobius"/>
    </source>
</evidence>
<dbReference type="AlphaFoldDB" id="A0E353"/>
<dbReference type="HOGENOM" id="CLU_3000562_0_0_1"/>
<name>A0E353_PARTE</name>
<dbReference type="RefSeq" id="XP_001457117.1">
    <property type="nucleotide sequence ID" value="XM_001457080.2"/>
</dbReference>
<dbReference type="GeneID" id="5042902"/>
<evidence type="ECO:0000313" key="3">
    <source>
        <dbReference type="Proteomes" id="UP000000600"/>
    </source>
</evidence>